<name>A0A7W8QGV3_9ACTN</name>
<dbReference type="InterPro" id="IPR023753">
    <property type="entry name" value="FAD/NAD-binding_dom"/>
</dbReference>
<organism evidence="7 8">
    <name type="scientific">Nocardiopsis composta</name>
    <dbReference type="NCBI Taxonomy" id="157465"/>
    <lineage>
        <taxon>Bacteria</taxon>
        <taxon>Bacillati</taxon>
        <taxon>Actinomycetota</taxon>
        <taxon>Actinomycetes</taxon>
        <taxon>Streptosporangiales</taxon>
        <taxon>Nocardiopsidaceae</taxon>
        <taxon>Nocardiopsis</taxon>
    </lineage>
</organism>
<gene>
    <name evidence="7" type="ORF">HDA36_000109</name>
</gene>
<dbReference type="Gene3D" id="3.30.390.30">
    <property type="match status" value="1"/>
</dbReference>
<evidence type="ECO:0000256" key="1">
    <source>
        <dbReference type="ARBA" id="ARBA00001974"/>
    </source>
</evidence>
<keyword evidence="8" id="KW-1185">Reference proteome</keyword>
<dbReference type="Pfam" id="PF07992">
    <property type="entry name" value="Pyr_redox_2"/>
    <property type="match status" value="1"/>
</dbReference>
<reference evidence="7 8" key="1">
    <citation type="submission" date="2020-08" db="EMBL/GenBank/DDBJ databases">
        <title>Sequencing the genomes of 1000 actinobacteria strains.</title>
        <authorList>
            <person name="Klenk H.-P."/>
        </authorList>
    </citation>
    <scope>NUCLEOTIDE SEQUENCE [LARGE SCALE GENOMIC DNA]</scope>
    <source>
        <strain evidence="7 8">DSM 44551</strain>
    </source>
</reference>
<dbReference type="GO" id="GO:0016651">
    <property type="term" value="F:oxidoreductase activity, acting on NAD(P)H"/>
    <property type="evidence" value="ECO:0007669"/>
    <property type="project" value="TreeGrafter"/>
</dbReference>
<dbReference type="PRINTS" id="PR00368">
    <property type="entry name" value="FADPNR"/>
</dbReference>
<evidence type="ECO:0000256" key="4">
    <source>
        <dbReference type="ARBA" id="ARBA00023002"/>
    </source>
</evidence>
<evidence type="ECO:0000259" key="6">
    <source>
        <dbReference type="Pfam" id="PF14759"/>
    </source>
</evidence>
<dbReference type="EMBL" id="JACHDB010000001">
    <property type="protein sequence ID" value="MBB5430025.1"/>
    <property type="molecule type" value="Genomic_DNA"/>
</dbReference>
<comment type="caution">
    <text evidence="7">The sequence shown here is derived from an EMBL/GenBank/DDBJ whole genome shotgun (WGS) entry which is preliminary data.</text>
</comment>
<dbReference type="InterPro" id="IPR050446">
    <property type="entry name" value="FAD-oxidoreductase/Apoptosis"/>
</dbReference>
<dbReference type="PANTHER" id="PTHR43557:SF2">
    <property type="entry name" value="RIESKE DOMAIN-CONTAINING PROTEIN-RELATED"/>
    <property type="match status" value="1"/>
</dbReference>
<dbReference type="RefSeq" id="WP_184387585.1">
    <property type="nucleotide sequence ID" value="NZ_BAAAJD010000177.1"/>
</dbReference>
<evidence type="ECO:0000256" key="2">
    <source>
        <dbReference type="ARBA" id="ARBA00022630"/>
    </source>
</evidence>
<evidence type="ECO:0000256" key="3">
    <source>
        <dbReference type="ARBA" id="ARBA00022827"/>
    </source>
</evidence>
<dbReference type="AlphaFoldDB" id="A0A7W8QGV3"/>
<dbReference type="PANTHER" id="PTHR43557">
    <property type="entry name" value="APOPTOSIS-INDUCING FACTOR 1"/>
    <property type="match status" value="1"/>
</dbReference>
<dbReference type="Gene3D" id="3.50.50.60">
    <property type="entry name" value="FAD/NAD(P)-binding domain"/>
    <property type="match status" value="2"/>
</dbReference>
<proteinExistence type="predicted"/>
<dbReference type="Proteomes" id="UP000572635">
    <property type="component" value="Unassembled WGS sequence"/>
</dbReference>
<protein>
    <submittedName>
        <fullName evidence="7">NADPH-dependent 2,4-dienoyl-CoA reductase/sulfur reductase-like enzyme</fullName>
    </submittedName>
</protein>
<feature type="domain" description="Reductase C-terminal" evidence="6">
    <location>
        <begin position="330"/>
        <end position="398"/>
    </location>
</feature>
<keyword evidence="4" id="KW-0560">Oxidoreductase</keyword>
<comment type="cofactor">
    <cofactor evidence="1">
        <name>FAD</name>
        <dbReference type="ChEBI" id="CHEBI:57692"/>
    </cofactor>
</comment>
<evidence type="ECO:0000259" key="5">
    <source>
        <dbReference type="Pfam" id="PF07992"/>
    </source>
</evidence>
<keyword evidence="3" id="KW-0274">FAD</keyword>
<dbReference type="SUPFAM" id="SSF51905">
    <property type="entry name" value="FAD/NAD(P)-binding domain"/>
    <property type="match status" value="2"/>
</dbReference>
<dbReference type="Pfam" id="PF14759">
    <property type="entry name" value="Reductase_C"/>
    <property type="match status" value="1"/>
</dbReference>
<sequence>MSPRFDGPGIVVVGASLAGLRTCTALRRLGYDGRLTVIGDEPHPPYDRPPLSKEFLAGRADGADLSLPGAGLGITWQLGRRATGLDLTARTVEIDDGALFPFGGLVIATGSAARPWPAPAPPAGVHTLRGLDDARSLRAALRRDGRLLVIGAGFIGSEVTATARGAGVEVTLVEPEPQPLRRAVGAAAGEFLAALHRRAGVDLRTSTKVLSLDRVREHTGARLSDGTDVTATAAVVALGSAPSTDWLTGSGLDTTEGVLCDRHARALLRDGTPATDVVAAGDVARWPHPWADTPGITLGHWSHATEQAEIAARSLLFPETPADYRPVPSFWSDQYDVKLRSVGFPALADSVDVRENDPDTRRLDVAYYRHGRLIGALTGNRVARIAAYRSRLATDLEGEAGATAAAGR</sequence>
<dbReference type="InterPro" id="IPR036188">
    <property type="entry name" value="FAD/NAD-bd_sf"/>
</dbReference>
<dbReference type="InterPro" id="IPR016156">
    <property type="entry name" value="FAD/NAD-linked_Rdtase_dimer_sf"/>
</dbReference>
<accession>A0A7W8QGV3</accession>
<feature type="domain" description="FAD/NAD(P)-binding" evidence="5">
    <location>
        <begin position="10"/>
        <end position="307"/>
    </location>
</feature>
<evidence type="ECO:0000313" key="8">
    <source>
        <dbReference type="Proteomes" id="UP000572635"/>
    </source>
</evidence>
<dbReference type="GO" id="GO:0005737">
    <property type="term" value="C:cytoplasm"/>
    <property type="evidence" value="ECO:0007669"/>
    <property type="project" value="TreeGrafter"/>
</dbReference>
<dbReference type="SUPFAM" id="SSF55424">
    <property type="entry name" value="FAD/NAD-linked reductases, dimerisation (C-terminal) domain"/>
    <property type="match status" value="1"/>
</dbReference>
<dbReference type="InterPro" id="IPR028202">
    <property type="entry name" value="Reductase_C"/>
</dbReference>
<evidence type="ECO:0000313" key="7">
    <source>
        <dbReference type="EMBL" id="MBB5430025.1"/>
    </source>
</evidence>
<keyword evidence="2" id="KW-0285">Flavoprotein</keyword>